<dbReference type="Proteomes" id="UP000031970">
    <property type="component" value="Unassembled WGS sequence"/>
</dbReference>
<name>A0ABD3ZNJ8_BACIU</name>
<organism evidence="1 2">
    <name type="scientific">Bacillus subtilis subsp. subtilis</name>
    <dbReference type="NCBI Taxonomy" id="135461"/>
    <lineage>
        <taxon>Bacteria</taxon>
        <taxon>Bacillati</taxon>
        <taxon>Bacillota</taxon>
        <taxon>Bacilli</taxon>
        <taxon>Bacillales</taxon>
        <taxon>Bacillaceae</taxon>
        <taxon>Bacillus</taxon>
    </lineage>
</organism>
<evidence type="ECO:0000313" key="1">
    <source>
        <dbReference type="EMBL" id="KIL29606.1"/>
    </source>
</evidence>
<sequence length="40" mass="4554">MRTCGCIPLFANQKPFLSHGSIFSSLLLKRVIKIYNEKKA</sequence>
<dbReference type="EMBL" id="JSXS01000154">
    <property type="protein sequence ID" value="KIL29606.1"/>
    <property type="molecule type" value="Genomic_DNA"/>
</dbReference>
<reference evidence="1 2" key="1">
    <citation type="submission" date="2014-11" db="EMBL/GenBank/DDBJ databases">
        <title>Draft Genome Sequences of Nine Bacillus subtilis Strains that Form Spores with High Heat-Resistance.</title>
        <authorList>
            <person name="Krawcyk A.O."/>
            <person name="Berendsen E.M."/>
            <person name="de Jong A."/>
            <person name="Holsappel S."/>
            <person name="Eijlander R.T."/>
            <person name="Wells-Bennik M."/>
            <person name="Kuipers O.P."/>
        </authorList>
    </citation>
    <scope>NUCLEOTIDE SEQUENCE [LARGE SCALE GENOMIC DNA]</scope>
    <source>
        <strain evidence="1 2">B4067</strain>
    </source>
</reference>
<proteinExistence type="predicted"/>
<accession>A0ABD3ZNJ8</accession>
<protein>
    <submittedName>
        <fullName evidence="1">Uncharacterized protein</fullName>
    </submittedName>
</protein>
<evidence type="ECO:0000313" key="2">
    <source>
        <dbReference type="Proteomes" id="UP000031970"/>
    </source>
</evidence>
<dbReference type="AlphaFoldDB" id="A0ABD3ZNJ8"/>
<gene>
    <name evidence="1" type="ORF">B4067_1674</name>
</gene>
<comment type="caution">
    <text evidence="1">The sequence shown here is derived from an EMBL/GenBank/DDBJ whole genome shotgun (WGS) entry which is preliminary data.</text>
</comment>